<organism evidence="1">
    <name type="scientific">Hexamita inflata</name>
    <dbReference type="NCBI Taxonomy" id="28002"/>
    <lineage>
        <taxon>Eukaryota</taxon>
        <taxon>Metamonada</taxon>
        <taxon>Diplomonadida</taxon>
        <taxon>Hexamitidae</taxon>
        <taxon>Hexamitinae</taxon>
        <taxon>Hexamita</taxon>
    </lineage>
</organism>
<dbReference type="AlphaFoldDB" id="A0AA86QVP9"/>
<proteinExistence type="predicted"/>
<protein>
    <submittedName>
        <fullName evidence="2">Hypothetical_protein</fullName>
    </submittedName>
</protein>
<dbReference type="Proteomes" id="UP001642409">
    <property type="component" value="Unassembled WGS sequence"/>
</dbReference>
<comment type="caution">
    <text evidence="1">The sequence shown here is derived from an EMBL/GenBank/DDBJ whole genome shotgun (WGS) entry which is preliminary data.</text>
</comment>
<evidence type="ECO:0000313" key="2">
    <source>
        <dbReference type="EMBL" id="CAL5977106.1"/>
    </source>
</evidence>
<evidence type="ECO:0000313" key="3">
    <source>
        <dbReference type="Proteomes" id="UP001642409"/>
    </source>
</evidence>
<gene>
    <name evidence="2" type="ORF">HINF_LOCUS4150</name>
    <name evidence="1" type="ORF">HINF_LOCUS50066</name>
</gene>
<accession>A0AA86QVP9</accession>
<keyword evidence="3" id="KW-1185">Reference proteome</keyword>
<reference evidence="2 3" key="2">
    <citation type="submission" date="2024-07" db="EMBL/GenBank/DDBJ databases">
        <authorList>
            <person name="Akdeniz Z."/>
        </authorList>
    </citation>
    <scope>NUCLEOTIDE SEQUENCE [LARGE SCALE GENOMIC DNA]</scope>
</reference>
<sequence length="119" mass="13346">MLSLVYMLQCYVNPVAYYNNKHIHLEFFSTCEDKGTQLIIALKVDGLNGTFTDTVKVKNSGKVRAKLDCDDMIDVAVKCEGYLHSIKEAIGGVLTVKKIDSSEEEKMDIVIVYDPGFFD</sequence>
<dbReference type="EMBL" id="CAXDID020000007">
    <property type="protein sequence ID" value="CAL5977106.1"/>
    <property type="molecule type" value="Genomic_DNA"/>
</dbReference>
<name>A0AA86QVP9_9EUKA</name>
<reference evidence="1" key="1">
    <citation type="submission" date="2023-06" db="EMBL/GenBank/DDBJ databases">
        <authorList>
            <person name="Kurt Z."/>
        </authorList>
    </citation>
    <scope>NUCLEOTIDE SEQUENCE</scope>
</reference>
<evidence type="ECO:0000313" key="1">
    <source>
        <dbReference type="EMBL" id="CAI9962421.1"/>
    </source>
</evidence>
<dbReference type="EMBL" id="CATOUU010000952">
    <property type="protein sequence ID" value="CAI9962421.1"/>
    <property type="molecule type" value="Genomic_DNA"/>
</dbReference>